<dbReference type="InterPro" id="IPR035584">
    <property type="entry name" value="PurF_N"/>
</dbReference>
<evidence type="ECO:0000256" key="1">
    <source>
        <dbReference type="ARBA" id="ARBA00005209"/>
    </source>
</evidence>
<dbReference type="PIRSF" id="PIRSF000485">
    <property type="entry name" value="Amd_phspho_trans"/>
    <property type="match status" value="1"/>
</dbReference>
<protein>
    <recommendedName>
        <fullName evidence="3 8">Amidophosphoribosyltransferase</fullName>
        <shortName evidence="8">ATase</shortName>
        <ecNumber evidence="3 8">2.4.2.14</ecNumber>
    </recommendedName>
    <alternativeName>
        <fullName evidence="8">Glutamine phosphoribosylpyrophosphate amidotransferase</fullName>
    </alternativeName>
</protein>
<dbReference type="InterPro" id="IPR005854">
    <property type="entry name" value="PurF"/>
</dbReference>
<dbReference type="AlphaFoldDB" id="A0AAD5XZ98"/>
<reference evidence="12" key="1">
    <citation type="submission" date="2020-05" db="EMBL/GenBank/DDBJ databases">
        <title>Phylogenomic resolution of chytrid fungi.</title>
        <authorList>
            <person name="Stajich J.E."/>
            <person name="Amses K."/>
            <person name="Simmons R."/>
            <person name="Seto K."/>
            <person name="Myers J."/>
            <person name="Bonds A."/>
            <person name="Quandt C.A."/>
            <person name="Barry K."/>
            <person name="Liu P."/>
            <person name="Grigoriev I."/>
            <person name="Longcore J.E."/>
            <person name="James T.Y."/>
        </authorList>
    </citation>
    <scope>NUCLEOTIDE SEQUENCE</scope>
    <source>
        <strain evidence="12">JEL0476</strain>
    </source>
</reference>
<evidence type="ECO:0000256" key="4">
    <source>
        <dbReference type="ARBA" id="ARBA00022676"/>
    </source>
</evidence>
<evidence type="ECO:0000256" key="2">
    <source>
        <dbReference type="ARBA" id="ARBA00010138"/>
    </source>
</evidence>
<sequence>MCGIAAVILADSLSSECVSTELYEALGILQHRGQDAAGIVTCGQKGRLYQCKGNGMVRDVFNKSQLEALRGWMGLSHVRYPTAGTSSNSEAQPFFVNSPYGIAFAHNGNLTNAQELHDFLDFEAHRHVNTDSDSELLLNIFANHLQKTGKFRVNEEDIFSALQGVYNQCRGGYACMGMIAGFGLFAFRDPNGIRPLIYGERKTSKGTDYMLSSESVALDALGFVNFVDVGPGEAIIITKDGLSKRQCCKPKEFTPCIFEYVYFARPDSVMDGVSVYRSRLAMGEALAKTVIRKFGQNKVDIDVVVPVPDTSRTAALQVATALNIVYREGFIKNRYIGRTFIMPGQSLRKKSVRRKLNPMPMEFNGKNVLIVDDSIVRGTTSREIVQMARESGAKKVYFASCAPPIKYPNVYGIDMPTRHELVAYNRTENEIAVEIGADEVIFQDLQDLVESVSQFNVNLKNFDVSVFNGCYITGDITNAYLKALADFRSEVAKDNRIKFVDTDVIGLHNSFQKE</sequence>
<evidence type="ECO:0000256" key="5">
    <source>
        <dbReference type="ARBA" id="ARBA00022679"/>
    </source>
</evidence>
<accession>A0AAD5XZ98</accession>
<dbReference type="Proteomes" id="UP001211065">
    <property type="component" value="Unassembled WGS sequence"/>
</dbReference>
<evidence type="ECO:0000256" key="3">
    <source>
        <dbReference type="ARBA" id="ARBA00011941"/>
    </source>
</evidence>
<dbReference type="InterPro" id="IPR029057">
    <property type="entry name" value="PRTase-like"/>
</dbReference>
<evidence type="ECO:0000313" key="12">
    <source>
        <dbReference type="EMBL" id="KAJ3228017.1"/>
    </source>
</evidence>
<feature type="active site" description="Nucleophile" evidence="9">
    <location>
        <position position="2"/>
    </location>
</feature>
<dbReference type="CDD" id="cd06223">
    <property type="entry name" value="PRTases_typeI"/>
    <property type="match status" value="1"/>
</dbReference>
<evidence type="ECO:0000313" key="13">
    <source>
        <dbReference type="Proteomes" id="UP001211065"/>
    </source>
</evidence>
<evidence type="ECO:0000256" key="6">
    <source>
        <dbReference type="ARBA" id="ARBA00022755"/>
    </source>
</evidence>
<dbReference type="GO" id="GO:0004044">
    <property type="term" value="F:amidophosphoribosyltransferase activity"/>
    <property type="evidence" value="ECO:0007669"/>
    <property type="project" value="UniProtKB-EC"/>
</dbReference>
<dbReference type="PANTHER" id="PTHR11907">
    <property type="entry name" value="AMIDOPHOSPHORIBOSYLTRANSFERASE"/>
    <property type="match status" value="1"/>
</dbReference>
<comment type="catalytic activity">
    <reaction evidence="8">
        <text>5-phospho-beta-D-ribosylamine + L-glutamate + diphosphate = 5-phospho-alpha-D-ribose 1-diphosphate + L-glutamine + H2O</text>
        <dbReference type="Rhea" id="RHEA:14905"/>
        <dbReference type="ChEBI" id="CHEBI:15377"/>
        <dbReference type="ChEBI" id="CHEBI:29985"/>
        <dbReference type="ChEBI" id="CHEBI:33019"/>
        <dbReference type="ChEBI" id="CHEBI:58017"/>
        <dbReference type="ChEBI" id="CHEBI:58359"/>
        <dbReference type="ChEBI" id="CHEBI:58681"/>
        <dbReference type="EC" id="2.4.2.14"/>
    </reaction>
</comment>
<dbReference type="PROSITE" id="PS51278">
    <property type="entry name" value="GATASE_TYPE_2"/>
    <property type="match status" value="1"/>
</dbReference>
<keyword evidence="10" id="KW-0460">Magnesium</keyword>
<keyword evidence="10" id="KW-0479">Metal-binding</keyword>
<dbReference type="Gene3D" id="3.60.20.10">
    <property type="entry name" value="Glutamine Phosphoribosylpyrophosphate, subunit 1, domain 1"/>
    <property type="match status" value="1"/>
</dbReference>
<comment type="caution">
    <text evidence="12">The sequence shown here is derived from an EMBL/GenBank/DDBJ whole genome shotgun (WGS) entry which is preliminary data.</text>
</comment>
<dbReference type="EC" id="2.4.2.14" evidence="3 8"/>
<dbReference type="HAMAP" id="MF_01931">
    <property type="entry name" value="PurF"/>
    <property type="match status" value="1"/>
</dbReference>
<dbReference type="SUPFAM" id="SSF56235">
    <property type="entry name" value="N-terminal nucleophile aminohydrolases (Ntn hydrolases)"/>
    <property type="match status" value="1"/>
</dbReference>
<dbReference type="CDD" id="cd00715">
    <property type="entry name" value="GPATase_N"/>
    <property type="match status" value="1"/>
</dbReference>
<dbReference type="GO" id="GO:0009113">
    <property type="term" value="P:purine nucleobase biosynthetic process"/>
    <property type="evidence" value="ECO:0007669"/>
    <property type="project" value="InterPro"/>
</dbReference>
<dbReference type="EMBL" id="JADGJW010000007">
    <property type="protein sequence ID" value="KAJ3228017.1"/>
    <property type="molecule type" value="Genomic_DNA"/>
</dbReference>
<dbReference type="SUPFAM" id="SSF53271">
    <property type="entry name" value="PRTase-like"/>
    <property type="match status" value="1"/>
</dbReference>
<dbReference type="GO" id="GO:0006164">
    <property type="term" value="P:purine nucleotide biosynthetic process"/>
    <property type="evidence" value="ECO:0007669"/>
    <property type="project" value="UniProtKB-KW"/>
</dbReference>
<comment type="pathway">
    <text evidence="1 8">Purine metabolism; IMP biosynthesis via de novo pathway; N(1)-(5-phospho-D-ribosyl)glycinamide from 5-phospho-alpha-D-ribose 1-diphosphate: step 1/2.</text>
</comment>
<evidence type="ECO:0000256" key="10">
    <source>
        <dbReference type="PIRSR" id="PIRSR000485-2"/>
    </source>
</evidence>
<feature type="domain" description="Glutamine amidotransferase type-2" evidence="11">
    <location>
        <begin position="2"/>
        <end position="240"/>
    </location>
</feature>
<dbReference type="Pfam" id="PF13522">
    <property type="entry name" value="GATase_6"/>
    <property type="match status" value="1"/>
</dbReference>
<comment type="similarity">
    <text evidence="2 8">In the C-terminal section; belongs to the purine/pyrimidine phosphoribosyltransferase family.</text>
</comment>
<feature type="binding site" evidence="10">
    <location>
        <position position="310"/>
    </location>
    <ligand>
        <name>Mg(2+)</name>
        <dbReference type="ChEBI" id="CHEBI:18420"/>
    </ligand>
</feature>
<dbReference type="NCBIfam" id="TIGR01134">
    <property type="entry name" value="purF"/>
    <property type="match status" value="1"/>
</dbReference>
<evidence type="ECO:0000256" key="9">
    <source>
        <dbReference type="PIRSR" id="PIRSR000485-1"/>
    </source>
</evidence>
<keyword evidence="4 8" id="KW-0328">Glycosyltransferase</keyword>
<feature type="binding site" evidence="10">
    <location>
        <position position="372"/>
    </location>
    <ligand>
        <name>Mg(2+)</name>
        <dbReference type="ChEBI" id="CHEBI:18420"/>
    </ligand>
</feature>
<keyword evidence="5 8" id="KW-0808">Transferase</keyword>
<evidence type="ECO:0000256" key="8">
    <source>
        <dbReference type="PIRNR" id="PIRNR000485"/>
    </source>
</evidence>
<keyword evidence="6 8" id="KW-0658">Purine biosynthesis</keyword>
<keyword evidence="13" id="KW-1185">Reference proteome</keyword>
<dbReference type="GO" id="GO:0046872">
    <property type="term" value="F:metal ion binding"/>
    <property type="evidence" value="ECO:0007669"/>
    <property type="project" value="UniProtKB-KW"/>
</dbReference>
<dbReference type="InterPro" id="IPR000836">
    <property type="entry name" value="PRTase_dom"/>
</dbReference>
<organism evidence="12 13">
    <name type="scientific">Clydaea vesicula</name>
    <dbReference type="NCBI Taxonomy" id="447962"/>
    <lineage>
        <taxon>Eukaryota</taxon>
        <taxon>Fungi</taxon>
        <taxon>Fungi incertae sedis</taxon>
        <taxon>Chytridiomycota</taxon>
        <taxon>Chytridiomycota incertae sedis</taxon>
        <taxon>Chytridiomycetes</taxon>
        <taxon>Lobulomycetales</taxon>
        <taxon>Lobulomycetaceae</taxon>
        <taxon>Clydaea</taxon>
    </lineage>
</organism>
<dbReference type="InterPro" id="IPR017932">
    <property type="entry name" value="GATase_2_dom"/>
</dbReference>
<dbReference type="InterPro" id="IPR029055">
    <property type="entry name" value="Ntn_hydrolases_N"/>
</dbReference>
<proteinExistence type="inferred from homology"/>
<comment type="cofactor">
    <cofactor evidence="10">
        <name>Mg(2+)</name>
        <dbReference type="ChEBI" id="CHEBI:18420"/>
    </cofactor>
    <text evidence="10">Binds 1 Mg(2+) ion per subunit.</text>
</comment>
<keyword evidence="7" id="KW-0315">Glutamine amidotransferase</keyword>
<gene>
    <name evidence="12" type="primary">ADE4</name>
    <name evidence="12" type="ORF">HK099_007298</name>
</gene>
<dbReference type="Gene3D" id="3.40.50.2020">
    <property type="match status" value="1"/>
</dbReference>
<name>A0AAD5XZ98_9FUNG</name>
<dbReference type="Pfam" id="PF00156">
    <property type="entry name" value="Pribosyltran"/>
    <property type="match status" value="1"/>
</dbReference>
<evidence type="ECO:0000256" key="7">
    <source>
        <dbReference type="ARBA" id="ARBA00022962"/>
    </source>
</evidence>
<feature type="binding site" evidence="10">
    <location>
        <position position="373"/>
    </location>
    <ligand>
        <name>Mg(2+)</name>
        <dbReference type="ChEBI" id="CHEBI:18420"/>
    </ligand>
</feature>
<evidence type="ECO:0000259" key="11">
    <source>
        <dbReference type="PROSITE" id="PS51278"/>
    </source>
</evidence>